<comment type="caution">
    <text evidence="6">The sequence shown here is derived from an EMBL/GenBank/DDBJ whole genome shotgun (WGS) entry which is preliminary data.</text>
</comment>
<reference evidence="6" key="1">
    <citation type="journal article" date="2015" name="Nature">
        <title>Complex archaea that bridge the gap between prokaryotes and eukaryotes.</title>
        <authorList>
            <person name="Spang A."/>
            <person name="Saw J.H."/>
            <person name="Jorgensen S.L."/>
            <person name="Zaremba-Niedzwiedzka K."/>
            <person name="Martijn J."/>
            <person name="Lind A.E."/>
            <person name="van Eijk R."/>
            <person name="Schleper C."/>
            <person name="Guy L."/>
            <person name="Ettema T.J."/>
        </authorList>
    </citation>
    <scope>NUCLEOTIDE SEQUENCE</scope>
</reference>
<dbReference type="EMBL" id="LAZR01030009">
    <property type="protein sequence ID" value="KKL57880.1"/>
    <property type="molecule type" value="Genomic_DNA"/>
</dbReference>
<sequence>MANIIRTVSLDEFKRRVNFGKWVDRLMDLAFQVSTWSSRPDGRRHGCVLAVDGRFIVATGYNGTAAGEPSCACDVQEIDLCPKYCCPVVHGEINAIINAAKVNAPLERCVAYLTKAPCLTCRSALKNAGIVAMVWCEGNEQTGAFSLSAELFSDKWPLWNQH</sequence>
<dbReference type="AlphaFoldDB" id="A0A0F9FKV1"/>
<name>A0A0F9FKV1_9ZZZZ</name>
<keyword evidence="4" id="KW-0862">Zinc</keyword>
<keyword evidence="3" id="KW-0378">Hydrolase</keyword>
<dbReference type="PROSITE" id="PS51747">
    <property type="entry name" value="CYT_DCMP_DEAMINASES_2"/>
    <property type="match status" value="1"/>
</dbReference>
<dbReference type="GO" id="GO:0004132">
    <property type="term" value="F:dCMP deaminase activity"/>
    <property type="evidence" value="ECO:0007669"/>
    <property type="project" value="TreeGrafter"/>
</dbReference>
<dbReference type="GO" id="GO:0008270">
    <property type="term" value="F:zinc ion binding"/>
    <property type="evidence" value="ECO:0007669"/>
    <property type="project" value="InterPro"/>
</dbReference>
<evidence type="ECO:0000256" key="3">
    <source>
        <dbReference type="ARBA" id="ARBA00022801"/>
    </source>
</evidence>
<dbReference type="SUPFAM" id="SSF53927">
    <property type="entry name" value="Cytidine deaminase-like"/>
    <property type="match status" value="1"/>
</dbReference>
<dbReference type="GO" id="GO:0005737">
    <property type="term" value="C:cytoplasm"/>
    <property type="evidence" value="ECO:0007669"/>
    <property type="project" value="TreeGrafter"/>
</dbReference>
<dbReference type="InterPro" id="IPR015517">
    <property type="entry name" value="dCMP_deaminase-rel"/>
</dbReference>
<dbReference type="PANTHER" id="PTHR11086">
    <property type="entry name" value="DEOXYCYTIDYLATE DEAMINASE-RELATED"/>
    <property type="match status" value="1"/>
</dbReference>
<comment type="similarity">
    <text evidence="1">Belongs to the cytidine and deoxycytidylate deaminase family.</text>
</comment>
<dbReference type="InterPro" id="IPR002125">
    <property type="entry name" value="CMP_dCMP_dom"/>
</dbReference>
<protein>
    <recommendedName>
        <fullName evidence="5">CMP/dCMP-type deaminase domain-containing protein</fullName>
    </recommendedName>
</protein>
<evidence type="ECO:0000313" key="6">
    <source>
        <dbReference type="EMBL" id="KKL57880.1"/>
    </source>
</evidence>
<dbReference type="InterPro" id="IPR016193">
    <property type="entry name" value="Cytidine_deaminase-like"/>
</dbReference>
<keyword evidence="2" id="KW-0479">Metal-binding</keyword>
<evidence type="ECO:0000256" key="2">
    <source>
        <dbReference type="ARBA" id="ARBA00022723"/>
    </source>
</evidence>
<dbReference type="PROSITE" id="PS00903">
    <property type="entry name" value="CYT_DCMP_DEAMINASES_1"/>
    <property type="match status" value="1"/>
</dbReference>
<dbReference type="InterPro" id="IPR016192">
    <property type="entry name" value="APOBEC/CMP_deaminase_Zn-bd"/>
</dbReference>
<organism evidence="6">
    <name type="scientific">marine sediment metagenome</name>
    <dbReference type="NCBI Taxonomy" id="412755"/>
    <lineage>
        <taxon>unclassified sequences</taxon>
        <taxon>metagenomes</taxon>
        <taxon>ecological metagenomes</taxon>
    </lineage>
</organism>
<evidence type="ECO:0000259" key="5">
    <source>
        <dbReference type="PROSITE" id="PS51747"/>
    </source>
</evidence>
<evidence type="ECO:0000256" key="1">
    <source>
        <dbReference type="ARBA" id="ARBA00006576"/>
    </source>
</evidence>
<dbReference type="PANTHER" id="PTHR11086:SF18">
    <property type="entry name" value="DEOXYCYTIDYLATE DEAMINASE"/>
    <property type="match status" value="1"/>
</dbReference>
<proteinExistence type="inferred from homology"/>
<evidence type="ECO:0000256" key="4">
    <source>
        <dbReference type="ARBA" id="ARBA00022833"/>
    </source>
</evidence>
<gene>
    <name evidence="6" type="ORF">LCGC14_2230960</name>
</gene>
<dbReference type="Gene3D" id="3.40.140.10">
    <property type="entry name" value="Cytidine Deaminase, domain 2"/>
    <property type="match status" value="1"/>
</dbReference>
<feature type="domain" description="CMP/dCMP-type deaminase" evidence="5">
    <location>
        <begin position="21"/>
        <end position="162"/>
    </location>
</feature>
<dbReference type="Pfam" id="PF00383">
    <property type="entry name" value="dCMP_cyt_deam_1"/>
    <property type="match status" value="1"/>
</dbReference>
<accession>A0A0F9FKV1</accession>